<organism evidence="3 4">
    <name type="scientific">Gemmatimonas aurantiaca</name>
    <dbReference type="NCBI Taxonomy" id="173480"/>
    <lineage>
        <taxon>Bacteria</taxon>
        <taxon>Pseudomonadati</taxon>
        <taxon>Gemmatimonadota</taxon>
        <taxon>Gemmatimonadia</taxon>
        <taxon>Gemmatimonadales</taxon>
        <taxon>Gemmatimonadaceae</taxon>
        <taxon>Gemmatimonas</taxon>
    </lineage>
</organism>
<proteinExistence type="predicted"/>
<feature type="compositionally biased region" description="Polar residues" evidence="2">
    <location>
        <begin position="114"/>
        <end position="127"/>
    </location>
</feature>
<dbReference type="AlphaFoldDB" id="A0A3D4VD16"/>
<dbReference type="EMBL" id="DPIY01000010">
    <property type="protein sequence ID" value="HCT58217.1"/>
    <property type="molecule type" value="Genomic_DNA"/>
</dbReference>
<protein>
    <recommendedName>
        <fullName evidence="5">UmuC domain-containing protein</fullName>
    </recommendedName>
</protein>
<dbReference type="InterPro" id="IPR043502">
    <property type="entry name" value="DNA/RNA_pol_sf"/>
</dbReference>
<feature type="region of interest" description="Disordered" evidence="2">
    <location>
        <begin position="114"/>
        <end position="138"/>
    </location>
</feature>
<dbReference type="Proteomes" id="UP000264071">
    <property type="component" value="Unassembled WGS sequence"/>
</dbReference>
<evidence type="ECO:0000313" key="4">
    <source>
        <dbReference type="Proteomes" id="UP000264071"/>
    </source>
</evidence>
<feature type="region of interest" description="Disordered" evidence="2">
    <location>
        <begin position="319"/>
        <end position="343"/>
    </location>
</feature>
<evidence type="ECO:0000256" key="2">
    <source>
        <dbReference type="SAM" id="MobiDB-lite"/>
    </source>
</evidence>
<gene>
    <name evidence="3" type="ORF">DGD08_13515</name>
</gene>
<sequence length="596" mass="64513">MAAGRLGIRAGMRISEARAHCATLDVRLWDNQAITDAVLAGTATLLTASPQVTPVIGTPGMWWIGATGFDALGGEDLFAHLLLQIAQQWHPQARVAIADSCVAARAATWAPIVRSTTPTSSAQPSHTRQQRRTPGWETTPATLRSATQLMIGATSTDDMTRMSITSDASPYITCIPSGRCAHYLAPAPLGLVPMASELREALQALGLRTVGALAALEASDVEERWGHEGLGAWRLAQGDDPRRPGLTRVDMSRSATVELPNAVHSAEPVLFVVRAQLQRLVQDCVRDGRAAAAVSITLVLDAGRQYPIEDIGSEWADDMTPTRSVREHPPETQESWPERRGPEPSMVAEASVSIDAVHMPGILNIPQRTITREVRPARPLARLDPLFDQCRMLLERWTIPAPIIGVTIGIPATAPLAADQGDLLIPSWRDAAMNAEAVFARLRAVLDPERRGDVVVHPEARDTHRVEGTGVWTPADAVALAAAPLPTARTSTTVAIVASANPTPAPASASASAVLRLLETPESVRVAAPHGAPGMLWWRGRRIRFVTAHGPERLSGDWWRGDKYARDYWRCHAETDGTLLLYCEGGLHWHVHGWYD</sequence>
<dbReference type="OMA" id="THREYHY"/>
<dbReference type="PANTHER" id="PTHR35369:SF2">
    <property type="entry name" value="BLR3025 PROTEIN"/>
    <property type="match status" value="1"/>
</dbReference>
<comment type="caution">
    <text evidence="3">The sequence shown here is derived from an EMBL/GenBank/DDBJ whole genome shotgun (WGS) entry which is preliminary data.</text>
</comment>
<dbReference type="SUPFAM" id="SSF56672">
    <property type="entry name" value="DNA/RNA polymerases"/>
    <property type="match status" value="1"/>
</dbReference>
<feature type="compositionally biased region" description="Basic and acidic residues" evidence="2">
    <location>
        <begin position="324"/>
        <end position="342"/>
    </location>
</feature>
<accession>A0A3D4VD16</accession>
<name>A0A3D4VD16_9BACT</name>
<keyword evidence="1" id="KW-0227">DNA damage</keyword>
<dbReference type="GO" id="GO:0006281">
    <property type="term" value="P:DNA repair"/>
    <property type="evidence" value="ECO:0007669"/>
    <property type="project" value="TreeGrafter"/>
</dbReference>
<reference evidence="3 4" key="1">
    <citation type="journal article" date="2018" name="Nat. Biotechnol.">
        <title>A standardized bacterial taxonomy based on genome phylogeny substantially revises the tree of life.</title>
        <authorList>
            <person name="Parks D.H."/>
            <person name="Chuvochina M."/>
            <person name="Waite D.W."/>
            <person name="Rinke C."/>
            <person name="Skarshewski A."/>
            <person name="Chaumeil P.A."/>
            <person name="Hugenholtz P."/>
        </authorList>
    </citation>
    <scope>NUCLEOTIDE SEQUENCE [LARGE SCALE GENOMIC DNA]</scope>
    <source>
        <strain evidence="3">UBA8844</strain>
    </source>
</reference>
<evidence type="ECO:0008006" key="5">
    <source>
        <dbReference type="Google" id="ProtNLM"/>
    </source>
</evidence>
<evidence type="ECO:0000256" key="1">
    <source>
        <dbReference type="ARBA" id="ARBA00022763"/>
    </source>
</evidence>
<dbReference type="PANTHER" id="PTHR35369">
    <property type="entry name" value="BLR3025 PROTEIN-RELATED"/>
    <property type="match status" value="1"/>
</dbReference>
<evidence type="ECO:0000313" key="3">
    <source>
        <dbReference type="EMBL" id="HCT58217.1"/>
    </source>
</evidence>
<dbReference type="InterPro" id="IPR050356">
    <property type="entry name" value="SulA_CellDiv_inhibitor"/>
</dbReference>